<name>A0A2C9DC95_9HYPH</name>
<dbReference type="InterPro" id="IPR036810">
    <property type="entry name" value="SMc04008-like_sf"/>
</dbReference>
<dbReference type="Gene3D" id="1.10.3340.10">
    <property type="entry name" value="SMc04008-like"/>
    <property type="match status" value="1"/>
</dbReference>
<dbReference type="KEGG" id="hdi:HDIA_3684"/>
<dbReference type="OrthoDB" id="9802252at2"/>
<gene>
    <name evidence="2" type="ORF">HDIA_3684</name>
</gene>
<evidence type="ECO:0000313" key="3">
    <source>
        <dbReference type="Proteomes" id="UP000223606"/>
    </source>
</evidence>
<sequence>MKIVTKPDPQTEIELQAAAFRRLVDHLKTRTDVQNIDLMNMAGFCRNCLSNWYLDAAGERGLDVTKDESREAVYGMPYEEWKAKYQSEASDEQKKAFEVAKPNH</sequence>
<dbReference type="EMBL" id="LT960614">
    <property type="protein sequence ID" value="SON57225.1"/>
    <property type="molecule type" value="Genomic_DNA"/>
</dbReference>
<evidence type="ECO:0000313" key="2">
    <source>
        <dbReference type="EMBL" id="SON57225.1"/>
    </source>
</evidence>
<feature type="domain" description="SMc04008-like" evidence="1">
    <location>
        <begin position="33"/>
        <end position="98"/>
    </location>
</feature>
<reference evidence="3" key="1">
    <citation type="submission" date="2017-09" db="EMBL/GenBank/DDBJ databases">
        <title>Genome sequence of Nannocystis excedens DSM 71.</title>
        <authorList>
            <person name="Blom J."/>
        </authorList>
    </citation>
    <scope>NUCLEOTIDE SEQUENCE [LARGE SCALE GENOMIC DNA]</scope>
    <source>
        <strain evidence="3">type strain: E19</strain>
    </source>
</reference>
<evidence type="ECO:0000259" key="1">
    <source>
        <dbReference type="Pfam" id="PF06844"/>
    </source>
</evidence>
<protein>
    <submittedName>
        <fullName evidence="2">Alkaline phosphatase</fullName>
    </submittedName>
</protein>
<keyword evidence="3" id="KW-1185">Reference proteome</keyword>
<proteinExistence type="predicted"/>
<accession>A0A2C9DC95</accession>
<dbReference type="Proteomes" id="UP000223606">
    <property type="component" value="Chromosome 1"/>
</dbReference>
<dbReference type="AlphaFoldDB" id="A0A2C9DC95"/>
<dbReference type="Pfam" id="PF06844">
    <property type="entry name" value="DUF1244"/>
    <property type="match status" value="1"/>
</dbReference>
<dbReference type="InterPro" id="IPR023163">
    <property type="entry name" value="SMc04008-like_domain"/>
</dbReference>
<dbReference type="SUPFAM" id="SSF158757">
    <property type="entry name" value="SMc04008-like"/>
    <property type="match status" value="1"/>
</dbReference>
<organism evidence="2 3">
    <name type="scientific">Hartmannibacter diazotrophicus</name>
    <dbReference type="NCBI Taxonomy" id="1482074"/>
    <lineage>
        <taxon>Bacteria</taxon>
        <taxon>Pseudomonadati</taxon>
        <taxon>Pseudomonadota</taxon>
        <taxon>Alphaproteobacteria</taxon>
        <taxon>Hyphomicrobiales</taxon>
        <taxon>Pleomorphomonadaceae</taxon>
        <taxon>Hartmannibacter</taxon>
    </lineage>
</organism>